<keyword evidence="2" id="KW-1185">Reference proteome</keyword>
<proteinExistence type="predicted"/>
<name>A0ACD3AVB9_9AGAR</name>
<dbReference type="EMBL" id="ML208330">
    <property type="protein sequence ID" value="TFK69500.1"/>
    <property type="molecule type" value="Genomic_DNA"/>
</dbReference>
<dbReference type="Proteomes" id="UP000308600">
    <property type="component" value="Unassembled WGS sequence"/>
</dbReference>
<evidence type="ECO:0000313" key="2">
    <source>
        <dbReference type="Proteomes" id="UP000308600"/>
    </source>
</evidence>
<organism evidence="1 2">
    <name type="scientific">Pluteus cervinus</name>
    <dbReference type="NCBI Taxonomy" id="181527"/>
    <lineage>
        <taxon>Eukaryota</taxon>
        <taxon>Fungi</taxon>
        <taxon>Dikarya</taxon>
        <taxon>Basidiomycota</taxon>
        <taxon>Agaricomycotina</taxon>
        <taxon>Agaricomycetes</taxon>
        <taxon>Agaricomycetidae</taxon>
        <taxon>Agaricales</taxon>
        <taxon>Pluteineae</taxon>
        <taxon>Pluteaceae</taxon>
        <taxon>Pluteus</taxon>
    </lineage>
</organism>
<reference evidence="1 2" key="1">
    <citation type="journal article" date="2019" name="Nat. Ecol. Evol.">
        <title>Megaphylogeny resolves global patterns of mushroom evolution.</title>
        <authorList>
            <person name="Varga T."/>
            <person name="Krizsan K."/>
            <person name="Foldi C."/>
            <person name="Dima B."/>
            <person name="Sanchez-Garcia M."/>
            <person name="Sanchez-Ramirez S."/>
            <person name="Szollosi G.J."/>
            <person name="Szarkandi J.G."/>
            <person name="Papp V."/>
            <person name="Albert L."/>
            <person name="Andreopoulos W."/>
            <person name="Angelini C."/>
            <person name="Antonin V."/>
            <person name="Barry K.W."/>
            <person name="Bougher N.L."/>
            <person name="Buchanan P."/>
            <person name="Buyck B."/>
            <person name="Bense V."/>
            <person name="Catcheside P."/>
            <person name="Chovatia M."/>
            <person name="Cooper J."/>
            <person name="Damon W."/>
            <person name="Desjardin D."/>
            <person name="Finy P."/>
            <person name="Geml J."/>
            <person name="Haridas S."/>
            <person name="Hughes K."/>
            <person name="Justo A."/>
            <person name="Karasinski D."/>
            <person name="Kautmanova I."/>
            <person name="Kiss B."/>
            <person name="Kocsube S."/>
            <person name="Kotiranta H."/>
            <person name="LaButti K.M."/>
            <person name="Lechner B.E."/>
            <person name="Liimatainen K."/>
            <person name="Lipzen A."/>
            <person name="Lukacs Z."/>
            <person name="Mihaltcheva S."/>
            <person name="Morgado L.N."/>
            <person name="Niskanen T."/>
            <person name="Noordeloos M.E."/>
            <person name="Ohm R.A."/>
            <person name="Ortiz-Santana B."/>
            <person name="Ovrebo C."/>
            <person name="Racz N."/>
            <person name="Riley R."/>
            <person name="Savchenko A."/>
            <person name="Shiryaev A."/>
            <person name="Soop K."/>
            <person name="Spirin V."/>
            <person name="Szebenyi C."/>
            <person name="Tomsovsky M."/>
            <person name="Tulloss R.E."/>
            <person name="Uehling J."/>
            <person name="Grigoriev I.V."/>
            <person name="Vagvolgyi C."/>
            <person name="Papp T."/>
            <person name="Martin F.M."/>
            <person name="Miettinen O."/>
            <person name="Hibbett D.S."/>
            <person name="Nagy L.G."/>
        </authorList>
    </citation>
    <scope>NUCLEOTIDE SEQUENCE [LARGE SCALE GENOMIC DNA]</scope>
    <source>
        <strain evidence="1 2">NL-1719</strain>
    </source>
</reference>
<accession>A0ACD3AVB9</accession>
<gene>
    <name evidence="1" type="ORF">BDN72DRAFT_959569</name>
</gene>
<protein>
    <submittedName>
        <fullName evidence="1">Uncharacterized protein</fullName>
    </submittedName>
</protein>
<evidence type="ECO:0000313" key="1">
    <source>
        <dbReference type="EMBL" id="TFK69500.1"/>
    </source>
</evidence>
<sequence length="287" mass="32767">MNQSPVDSAIGASQGALIQQDMNGYRDNLPPEIEHEIFVLAFYNDKKGRVNLLRVAKRMSEWLIPKLYEAMVIAREPHVQPYPPIDSLERHGHHVRRLLATFVPPPMTVHRLLSACPNATDLALWHGPTTSSQVLHLPITRLLIESHDFVGTNLWDLPKTLQIKQWCSNITHVVLATQVDVSDSLLNIPTLFPSLTHLMTFCWNEPPVVRRLLANCKQLEVFIWLWGRGRADAPIYVVEGLDECPVDDRRIVTLNGSYVNDWIRGSRGEDDLWILAEREIQNQKKAN</sequence>